<dbReference type="KEGG" id="blq:L21SP5_03148"/>
<dbReference type="PROSITE" id="PS51257">
    <property type="entry name" value="PROKAR_LIPOPROTEIN"/>
    <property type="match status" value="1"/>
</dbReference>
<dbReference type="SUPFAM" id="SSF48452">
    <property type="entry name" value="TPR-like"/>
    <property type="match status" value="1"/>
</dbReference>
<evidence type="ECO:0000313" key="5">
    <source>
        <dbReference type="Proteomes" id="UP000064893"/>
    </source>
</evidence>
<dbReference type="PANTHER" id="PTHR44858:SF1">
    <property type="entry name" value="UDP-N-ACETYLGLUCOSAMINE--PEPTIDE N-ACETYLGLUCOSAMINYLTRANSFERASE SPINDLY-RELATED"/>
    <property type="match status" value="1"/>
</dbReference>
<evidence type="ECO:0000256" key="3">
    <source>
        <dbReference type="SAM" id="SignalP"/>
    </source>
</evidence>
<proteinExistence type="predicted"/>
<gene>
    <name evidence="4" type="ORF">L21SP5_03148</name>
</gene>
<dbReference type="EMBL" id="CP013118">
    <property type="protein sequence ID" value="ALO16763.1"/>
    <property type="molecule type" value="Genomic_DNA"/>
</dbReference>
<reference evidence="4 5" key="1">
    <citation type="submission" date="2015-11" db="EMBL/GenBank/DDBJ databases">
        <title>Description and complete genome sequence of a novel strain predominating in hypersaline microbial mats and representing a new family of the Bacteriodetes phylum.</title>
        <authorList>
            <person name="Spring S."/>
            <person name="Bunk B."/>
            <person name="Sproer C."/>
            <person name="Klenk H.-P."/>
        </authorList>
    </citation>
    <scope>NUCLEOTIDE SEQUENCE [LARGE SCALE GENOMIC DNA]</scope>
    <source>
        <strain evidence="4 5">L21-Spi-D4</strain>
    </source>
</reference>
<dbReference type="OrthoDB" id="1114009at2"/>
<keyword evidence="4" id="KW-0449">Lipoprotein</keyword>
<name>A0A0S2I3H3_9BACT</name>
<evidence type="ECO:0000256" key="1">
    <source>
        <dbReference type="ARBA" id="ARBA00022737"/>
    </source>
</evidence>
<keyword evidence="1" id="KW-0677">Repeat</keyword>
<organism evidence="4 5">
    <name type="scientific">Salinivirga cyanobacteriivorans</name>
    <dbReference type="NCBI Taxonomy" id="1307839"/>
    <lineage>
        <taxon>Bacteria</taxon>
        <taxon>Pseudomonadati</taxon>
        <taxon>Bacteroidota</taxon>
        <taxon>Bacteroidia</taxon>
        <taxon>Bacteroidales</taxon>
        <taxon>Salinivirgaceae</taxon>
        <taxon>Salinivirga</taxon>
    </lineage>
</organism>
<evidence type="ECO:0000256" key="2">
    <source>
        <dbReference type="ARBA" id="ARBA00022803"/>
    </source>
</evidence>
<dbReference type="InterPro" id="IPR011990">
    <property type="entry name" value="TPR-like_helical_dom_sf"/>
</dbReference>
<dbReference type="Proteomes" id="UP000064893">
    <property type="component" value="Chromosome"/>
</dbReference>
<dbReference type="RefSeq" id="WP_057954114.1">
    <property type="nucleotide sequence ID" value="NZ_CP013118.1"/>
</dbReference>
<accession>A0A0S2I3H3</accession>
<dbReference type="AlphaFoldDB" id="A0A0S2I3H3"/>
<dbReference type="PANTHER" id="PTHR44858">
    <property type="entry name" value="TETRATRICOPEPTIDE REPEAT PROTEIN 6"/>
    <property type="match status" value="1"/>
</dbReference>
<evidence type="ECO:0000313" key="4">
    <source>
        <dbReference type="EMBL" id="ALO16763.1"/>
    </source>
</evidence>
<dbReference type="Pfam" id="PF13432">
    <property type="entry name" value="TPR_16"/>
    <property type="match status" value="2"/>
</dbReference>
<feature type="signal peptide" evidence="3">
    <location>
        <begin position="1"/>
        <end position="20"/>
    </location>
</feature>
<dbReference type="GO" id="GO:0009279">
    <property type="term" value="C:cell outer membrane"/>
    <property type="evidence" value="ECO:0007669"/>
    <property type="project" value="TreeGrafter"/>
</dbReference>
<dbReference type="SMART" id="SM00028">
    <property type="entry name" value="TPR"/>
    <property type="match status" value="3"/>
</dbReference>
<keyword evidence="5" id="KW-1185">Reference proteome</keyword>
<sequence length="271" mass="30566" precursor="true">MKITNIILALLTLTMLLACGQKQPKENEKHDKSHSESTMTGIWLRMSPQGPVKMEFKKTGKVTIDFGNDQAVEVSSNYTINGDTVEFTDVEGEMCPAPGTYLMDETPYYLAFDVLNDTCNGRIKTTSGFWTKPNFRELQETLDKQIAANPEAKLQLMRGRLYMATGNSEKARKDFSAFIAKDSSNARVFINRAATFFPGDMQSVLADCERAIALDPENKNAWFLRGLALYEMDRKKEACESFSKAIELGFSVLRIAEKQKCAEYWDIENTP</sequence>
<dbReference type="InterPro" id="IPR019734">
    <property type="entry name" value="TPR_rpt"/>
</dbReference>
<dbReference type="InterPro" id="IPR050498">
    <property type="entry name" value="Ycf3"/>
</dbReference>
<protein>
    <submittedName>
        <fullName evidence="4">Lipoprotein NlpI</fullName>
    </submittedName>
</protein>
<keyword evidence="3" id="KW-0732">Signal</keyword>
<dbReference type="GO" id="GO:0046813">
    <property type="term" value="P:receptor-mediated virion attachment to host cell"/>
    <property type="evidence" value="ECO:0007669"/>
    <property type="project" value="TreeGrafter"/>
</dbReference>
<dbReference type="Gene3D" id="1.25.40.10">
    <property type="entry name" value="Tetratricopeptide repeat domain"/>
    <property type="match status" value="2"/>
</dbReference>
<feature type="chain" id="PRO_5006599593" evidence="3">
    <location>
        <begin position="21"/>
        <end position="271"/>
    </location>
</feature>
<dbReference type="STRING" id="1307839.L21SP5_03148"/>
<keyword evidence="2" id="KW-0802">TPR repeat</keyword>